<reference evidence="1 2" key="1">
    <citation type="submission" date="2017-11" db="EMBL/GenBank/DDBJ databases">
        <authorList>
            <person name="Han C.G."/>
        </authorList>
    </citation>
    <scope>NUCLEOTIDE SEQUENCE [LARGE SCALE GENOMIC DNA]</scope>
    <source>
        <strain evidence="1 2">A11</strain>
    </source>
</reference>
<dbReference type="EMBL" id="PIDS01002466">
    <property type="protein sequence ID" value="PLL11704.1"/>
    <property type="molecule type" value="Genomic_DNA"/>
</dbReference>
<accession>A0A2J4P770</accession>
<sequence length="20" mass="2479">VYNIRQRIESKIGMKIRRFA</sequence>
<comment type="caution">
    <text evidence="1">The sequence shown here is derived from an EMBL/GenBank/DDBJ whole genome shotgun (WGS) entry which is preliminary data.</text>
</comment>
<name>A0A2J4P770_9ENTR</name>
<gene>
    <name evidence="1" type="ORF">CWN50_37310</name>
</gene>
<dbReference type="AlphaFoldDB" id="A0A2J4P770"/>
<organism evidence="1 2">
    <name type="scientific">Klebsiella michiganensis</name>
    <dbReference type="NCBI Taxonomy" id="1134687"/>
    <lineage>
        <taxon>Bacteria</taxon>
        <taxon>Pseudomonadati</taxon>
        <taxon>Pseudomonadota</taxon>
        <taxon>Gammaproteobacteria</taxon>
        <taxon>Enterobacterales</taxon>
        <taxon>Enterobacteriaceae</taxon>
        <taxon>Klebsiella/Raoultella group</taxon>
        <taxon>Klebsiella</taxon>
    </lineage>
</organism>
<protein>
    <submittedName>
        <fullName evidence="1">LuxR family transcriptional regulator</fullName>
    </submittedName>
</protein>
<evidence type="ECO:0000313" key="2">
    <source>
        <dbReference type="Proteomes" id="UP000234505"/>
    </source>
</evidence>
<feature type="non-terminal residue" evidence="1">
    <location>
        <position position="1"/>
    </location>
</feature>
<reference evidence="1 2" key="2">
    <citation type="submission" date="2018-01" db="EMBL/GenBank/DDBJ databases">
        <title>Genomic study of Klebsiella pneumoniae.</title>
        <authorList>
            <person name="Yang Y."/>
            <person name="Bicalho R."/>
        </authorList>
    </citation>
    <scope>NUCLEOTIDE SEQUENCE [LARGE SCALE GENOMIC DNA]</scope>
    <source>
        <strain evidence="1 2">A11</strain>
    </source>
</reference>
<proteinExistence type="predicted"/>
<evidence type="ECO:0000313" key="1">
    <source>
        <dbReference type="EMBL" id="PLL11704.1"/>
    </source>
</evidence>
<dbReference type="Proteomes" id="UP000234505">
    <property type="component" value="Unassembled WGS sequence"/>
</dbReference>